<evidence type="ECO:0000256" key="3">
    <source>
        <dbReference type="ARBA" id="ARBA00022741"/>
    </source>
</evidence>
<proteinExistence type="inferred from homology"/>
<dbReference type="PROSITE" id="PS50893">
    <property type="entry name" value="ABC_TRANSPORTER_2"/>
    <property type="match status" value="2"/>
</dbReference>
<evidence type="ECO:0000313" key="6">
    <source>
        <dbReference type="EMBL" id="PSL38213.1"/>
    </source>
</evidence>
<dbReference type="Proteomes" id="UP000268291">
    <property type="component" value="Unassembled WGS sequence"/>
</dbReference>
<dbReference type="Pfam" id="PF00005">
    <property type="entry name" value="ABC_tran"/>
    <property type="match status" value="2"/>
</dbReference>
<comment type="caution">
    <text evidence="6">The sequence shown here is derived from an EMBL/GenBank/DDBJ whole genome shotgun (WGS) entry which is preliminary data.</text>
</comment>
<dbReference type="InterPro" id="IPR013563">
    <property type="entry name" value="Oligopep_ABC_C"/>
</dbReference>
<dbReference type="GO" id="GO:0015833">
    <property type="term" value="P:peptide transport"/>
    <property type="evidence" value="ECO:0007669"/>
    <property type="project" value="InterPro"/>
</dbReference>
<accession>A0A2P8GW75</accession>
<dbReference type="InterPro" id="IPR017871">
    <property type="entry name" value="ABC_transporter-like_CS"/>
</dbReference>
<keyword evidence="2" id="KW-0813">Transport</keyword>
<dbReference type="InterPro" id="IPR003439">
    <property type="entry name" value="ABC_transporter-like_ATP-bd"/>
</dbReference>
<keyword evidence="9" id="KW-1185">Reference proteome</keyword>
<reference evidence="6 8" key="1">
    <citation type="submission" date="2018-03" db="EMBL/GenBank/DDBJ databases">
        <title>Genomic Encyclopedia of Archaeal and Bacterial Type Strains, Phase II (KMG-II): from individual species to whole genera.</title>
        <authorList>
            <person name="Goeker M."/>
        </authorList>
    </citation>
    <scope>NUCLEOTIDE SEQUENCE [LARGE SCALE GENOMIC DNA]</scope>
    <source>
        <strain evidence="6 8">DSM 21548</strain>
    </source>
</reference>
<evidence type="ECO:0000313" key="8">
    <source>
        <dbReference type="Proteomes" id="UP000241203"/>
    </source>
</evidence>
<protein>
    <submittedName>
        <fullName evidence="7">ABC transporter ATP-binding protein</fullName>
    </submittedName>
    <submittedName>
        <fullName evidence="6">Peptide/nickel transport system ATP-binding protein</fullName>
    </submittedName>
</protein>
<dbReference type="Proteomes" id="UP000241203">
    <property type="component" value="Unassembled WGS sequence"/>
</dbReference>
<feature type="domain" description="ABC transporter" evidence="5">
    <location>
        <begin position="302"/>
        <end position="551"/>
    </location>
</feature>
<evidence type="ECO:0000256" key="2">
    <source>
        <dbReference type="ARBA" id="ARBA00022448"/>
    </source>
</evidence>
<dbReference type="CDD" id="cd03257">
    <property type="entry name" value="ABC_NikE_OppD_transporters"/>
    <property type="match status" value="2"/>
</dbReference>
<evidence type="ECO:0000313" key="9">
    <source>
        <dbReference type="Proteomes" id="UP000268291"/>
    </source>
</evidence>
<dbReference type="GO" id="GO:0055085">
    <property type="term" value="P:transmembrane transport"/>
    <property type="evidence" value="ECO:0007669"/>
    <property type="project" value="UniProtKB-ARBA"/>
</dbReference>
<name>A0A2P8GW75_9MICO</name>
<dbReference type="PROSITE" id="PS00211">
    <property type="entry name" value="ABC_TRANSPORTER_1"/>
    <property type="match status" value="2"/>
</dbReference>
<keyword evidence="3" id="KW-0547">Nucleotide-binding</keyword>
<reference evidence="7 9" key="2">
    <citation type="submission" date="2018-12" db="EMBL/GenBank/DDBJ databases">
        <authorList>
            <person name="hu s."/>
            <person name="Xu Y."/>
            <person name="Xu B."/>
            <person name="Li F."/>
        </authorList>
    </citation>
    <scope>NUCLEOTIDE SEQUENCE [LARGE SCALE GENOMIC DNA]</scope>
    <source>
        <strain evidence="7 9">KSW2-17</strain>
    </source>
</reference>
<dbReference type="Pfam" id="PF08352">
    <property type="entry name" value="oligo_HPY"/>
    <property type="match status" value="2"/>
</dbReference>
<dbReference type="SMART" id="SM00382">
    <property type="entry name" value="AAA"/>
    <property type="match status" value="2"/>
</dbReference>
<dbReference type="NCBIfam" id="NF007739">
    <property type="entry name" value="PRK10419.1"/>
    <property type="match status" value="2"/>
</dbReference>
<comment type="similarity">
    <text evidence="1">Belongs to the ABC transporter superfamily.</text>
</comment>
<dbReference type="Gene3D" id="3.40.50.300">
    <property type="entry name" value="P-loop containing nucleotide triphosphate hydrolases"/>
    <property type="match status" value="2"/>
</dbReference>
<evidence type="ECO:0000259" key="5">
    <source>
        <dbReference type="PROSITE" id="PS50893"/>
    </source>
</evidence>
<dbReference type="InterPro" id="IPR050319">
    <property type="entry name" value="ABC_transp_ATP-bind"/>
</dbReference>
<dbReference type="GO" id="GO:0016887">
    <property type="term" value="F:ATP hydrolysis activity"/>
    <property type="evidence" value="ECO:0007669"/>
    <property type="project" value="InterPro"/>
</dbReference>
<dbReference type="RefSeq" id="WP_106563258.1">
    <property type="nucleotide sequence ID" value="NZ_PYAU01000001.1"/>
</dbReference>
<dbReference type="InterPro" id="IPR003593">
    <property type="entry name" value="AAA+_ATPase"/>
</dbReference>
<dbReference type="FunFam" id="3.40.50.300:FF:000016">
    <property type="entry name" value="Oligopeptide ABC transporter ATP-binding component"/>
    <property type="match status" value="1"/>
</dbReference>
<dbReference type="PANTHER" id="PTHR43776:SF7">
    <property type="entry name" value="D,D-DIPEPTIDE TRANSPORT ATP-BINDING PROTEIN DDPF-RELATED"/>
    <property type="match status" value="1"/>
</dbReference>
<dbReference type="SUPFAM" id="SSF52540">
    <property type="entry name" value="P-loop containing nucleoside triphosphate hydrolases"/>
    <property type="match status" value="2"/>
</dbReference>
<evidence type="ECO:0000256" key="4">
    <source>
        <dbReference type="ARBA" id="ARBA00022840"/>
    </source>
</evidence>
<dbReference type="GO" id="GO:0005524">
    <property type="term" value="F:ATP binding"/>
    <property type="evidence" value="ECO:0007669"/>
    <property type="project" value="UniProtKB-KW"/>
</dbReference>
<evidence type="ECO:0000256" key="1">
    <source>
        <dbReference type="ARBA" id="ARBA00005417"/>
    </source>
</evidence>
<dbReference type="EMBL" id="RZGY01000001">
    <property type="protein sequence ID" value="RUQ87246.1"/>
    <property type="molecule type" value="Genomic_DNA"/>
</dbReference>
<evidence type="ECO:0000313" key="7">
    <source>
        <dbReference type="EMBL" id="RUQ87246.1"/>
    </source>
</evidence>
<feature type="domain" description="ABC transporter" evidence="5">
    <location>
        <begin position="23"/>
        <end position="272"/>
    </location>
</feature>
<dbReference type="NCBIfam" id="NF008453">
    <property type="entry name" value="PRK11308.1"/>
    <property type="match status" value="2"/>
</dbReference>
<gene>
    <name evidence="6" type="ORF">CLV49_1830</name>
    <name evidence="7" type="ORF">ELQ93_10070</name>
</gene>
<dbReference type="EMBL" id="PYAU01000001">
    <property type="protein sequence ID" value="PSL38213.1"/>
    <property type="molecule type" value="Genomic_DNA"/>
</dbReference>
<dbReference type="AlphaFoldDB" id="A0A2P8GW75"/>
<dbReference type="PANTHER" id="PTHR43776">
    <property type="entry name" value="TRANSPORT ATP-BINDING PROTEIN"/>
    <property type="match status" value="1"/>
</dbReference>
<organism evidence="6 8">
    <name type="scientific">Labedella gwakjiensis</name>
    <dbReference type="NCBI Taxonomy" id="390269"/>
    <lineage>
        <taxon>Bacteria</taxon>
        <taxon>Bacillati</taxon>
        <taxon>Actinomycetota</taxon>
        <taxon>Actinomycetes</taxon>
        <taxon>Micrococcales</taxon>
        <taxon>Microbacteriaceae</taxon>
        <taxon>Labedella</taxon>
    </lineage>
</organism>
<dbReference type="InterPro" id="IPR027417">
    <property type="entry name" value="P-loop_NTPase"/>
</dbReference>
<sequence>MSDNVLLAPTTTDPEDAAPTPLLQVRDLTVSFGTSHGRHTAVSGASLDLPARRTLAVVGESGSGKSTLAAAINRLLAPNATIESGSILFDGRDLVTASPRELTRVRGAGIGLVPQDPMSNLDPVHRVGAQIVEALEAHGTSSRESTARAIELLDMVGIPEPKRRFRQFPHEFSGGMRQRVLIAIGLACRPKLLIADEPTSALDVTVQRKVLDRLDELTADMGTALFMITHDLALAAERASDVLVMHRGTIVEHGPADQLLADPQHEYTRKLLDAAPALAAQRGIARAVTPYAAAGETGDAIVSLTDVVKEYTVRDSAFGRPRTFAAVAGSTFDVPRGSTVAIVGESGSGKSSTARLVLGLDSPTRGTITFDGRDLASFSASELRAFRRRVQPVFQNPFASLDSLFTVGDTIAEPLVVHGIGTAAERRERVLALLEEVALPADTAERYPHQLSGGQRQRVAIARALALQPEVLVLDEAVSALDVVVQAQILDLLARLQREHRLTYLFISHDLAVVRQISDCVHVMSRGRIVETGTPDELFESPQEDYTRELLSAIPGARLAV</sequence>
<dbReference type="OrthoDB" id="4008250at2"/>
<keyword evidence="4 6" id="KW-0067">ATP-binding</keyword>